<dbReference type="InterPro" id="IPR051004">
    <property type="entry name" value="DC-SIGN_domain-containing"/>
</dbReference>
<reference evidence="3" key="2">
    <citation type="submission" date="2025-09" db="UniProtKB">
        <authorList>
            <consortium name="Ensembl"/>
        </authorList>
    </citation>
    <scope>IDENTIFICATION</scope>
</reference>
<feature type="domain" description="C-type lectin" evidence="2">
    <location>
        <begin position="102"/>
        <end position="195"/>
    </location>
</feature>
<accession>A0A8C8LK30</accession>
<dbReference type="Proteomes" id="UP000694402">
    <property type="component" value="Unassembled WGS sequence"/>
</dbReference>
<evidence type="ECO:0000256" key="1">
    <source>
        <dbReference type="SAM" id="SignalP"/>
    </source>
</evidence>
<keyword evidence="1" id="KW-0732">Signal</keyword>
<dbReference type="InterPro" id="IPR016186">
    <property type="entry name" value="C-type_lectin-like/link_sf"/>
</dbReference>
<feature type="chain" id="PRO_5044320594" description="C-type lectin domain-containing protein" evidence="1">
    <location>
        <begin position="28"/>
        <end position="204"/>
    </location>
</feature>
<dbReference type="InterPro" id="IPR016187">
    <property type="entry name" value="CTDL_fold"/>
</dbReference>
<name>A0A8C8LK30_ONCTS</name>
<dbReference type="GeneTree" id="ENSGT01060000249076"/>
<dbReference type="SUPFAM" id="SSF56436">
    <property type="entry name" value="C-type lectin-like"/>
    <property type="match status" value="1"/>
</dbReference>
<organism evidence="3 4">
    <name type="scientific">Oncorhynchus tshawytscha</name>
    <name type="common">Chinook salmon</name>
    <name type="synonym">Salmo tshawytscha</name>
    <dbReference type="NCBI Taxonomy" id="74940"/>
    <lineage>
        <taxon>Eukaryota</taxon>
        <taxon>Metazoa</taxon>
        <taxon>Chordata</taxon>
        <taxon>Craniata</taxon>
        <taxon>Vertebrata</taxon>
        <taxon>Euteleostomi</taxon>
        <taxon>Actinopterygii</taxon>
        <taxon>Neopterygii</taxon>
        <taxon>Teleostei</taxon>
        <taxon>Protacanthopterygii</taxon>
        <taxon>Salmoniformes</taxon>
        <taxon>Salmonidae</taxon>
        <taxon>Salmoninae</taxon>
        <taxon>Oncorhynchus</taxon>
    </lineage>
</organism>
<dbReference type="InterPro" id="IPR001304">
    <property type="entry name" value="C-type_lectin-like"/>
</dbReference>
<dbReference type="Ensembl" id="ENSOTST00005026302.2">
    <property type="protein sequence ID" value="ENSOTSP00005024310.2"/>
    <property type="gene ID" value="ENSOTSG00005011513.2"/>
</dbReference>
<evidence type="ECO:0000313" key="3">
    <source>
        <dbReference type="Ensembl" id="ENSOTSP00005024310.2"/>
    </source>
</evidence>
<protein>
    <recommendedName>
        <fullName evidence="2">C-type lectin domain-containing protein</fullName>
    </recommendedName>
</protein>
<dbReference type="Gene3D" id="3.10.100.10">
    <property type="entry name" value="Mannose-Binding Protein A, subunit A"/>
    <property type="match status" value="1"/>
</dbReference>
<evidence type="ECO:0000259" key="2">
    <source>
        <dbReference type="PROSITE" id="PS50041"/>
    </source>
</evidence>
<feature type="signal peptide" evidence="1">
    <location>
        <begin position="1"/>
        <end position="27"/>
    </location>
</feature>
<evidence type="ECO:0000313" key="4">
    <source>
        <dbReference type="Proteomes" id="UP000694402"/>
    </source>
</evidence>
<dbReference type="AlphaFoldDB" id="A0A8C8LK30"/>
<proteinExistence type="predicted"/>
<dbReference type="SMART" id="SM00034">
    <property type="entry name" value="CLECT"/>
    <property type="match status" value="1"/>
</dbReference>
<dbReference type="PANTHER" id="PTHR22802:SF342">
    <property type="entry name" value="SI:CH211-154O6.6 PROTEIN"/>
    <property type="match status" value="1"/>
</dbReference>
<dbReference type="Pfam" id="PF00059">
    <property type="entry name" value="Lectin_C"/>
    <property type="match status" value="1"/>
</dbReference>
<keyword evidence="4" id="KW-1185">Reference proteome</keyword>
<dbReference type="PROSITE" id="PS50041">
    <property type="entry name" value="C_TYPE_LECTIN_2"/>
    <property type="match status" value="1"/>
</dbReference>
<dbReference type="PANTHER" id="PTHR22802">
    <property type="entry name" value="C-TYPE LECTIN SUPERFAMILY MEMBER"/>
    <property type="match status" value="1"/>
</dbReference>
<sequence>AGLLTCQTILLVLIGLLVSISTNQAAAKHLSNVTQPRETPEEELAALKLDMSTVLLRYSRLRDNYASLPENSMYVFENNSIATRWHRITDGQMTDLLNNCSSRDNCTSMGGHLSILHSKSAHPWKKASRIGGFNNYFWIGLSDREMEGDWRWVGQHNPDNNTSGGVEGEDCVVLQSNTHAWSDVPCEFIYPRICQMDAFPITSS</sequence>
<reference evidence="3" key="1">
    <citation type="submission" date="2025-08" db="UniProtKB">
        <authorList>
            <consortium name="Ensembl"/>
        </authorList>
    </citation>
    <scope>IDENTIFICATION</scope>
</reference>